<sequence>MAGCFQGVLQLRMISAKALGSQHSPIRLVVQISGGGYSTRPRLQLLLKFTQHMLFKFRCPLTPGTSCVVPSTDKRTVFTETPMQAFESFSVRQASGRKPFPVQSPGLQGIPIRNALNEMDIGNFLISVAQACKTLMILWAT</sequence>
<proteinExistence type="predicted"/>
<evidence type="ECO:0000313" key="1">
    <source>
        <dbReference type="EMBL" id="GFY22344.1"/>
    </source>
</evidence>
<name>A0A8X6VTV3_TRICX</name>
<reference evidence="1" key="1">
    <citation type="submission" date="2020-08" db="EMBL/GenBank/DDBJ databases">
        <title>Multicomponent nature underlies the extraordinary mechanical properties of spider dragline silk.</title>
        <authorList>
            <person name="Kono N."/>
            <person name="Nakamura H."/>
            <person name="Mori M."/>
            <person name="Yoshida Y."/>
            <person name="Ohtoshi R."/>
            <person name="Malay A.D."/>
            <person name="Moran D.A.P."/>
            <person name="Tomita M."/>
            <person name="Numata K."/>
            <person name="Arakawa K."/>
        </authorList>
    </citation>
    <scope>NUCLEOTIDE SEQUENCE</scope>
</reference>
<gene>
    <name evidence="1" type="ORF">TNCV_398801</name>
</gene>
<keyword evidence="2" id="KW-1185">Reference proteome</keyword>
<dbReference type="EMBL" id="BMAU01021360">
    <property type="protein sequence ID" value="GFY22344.1"/>
    <property type="molecule type" value="Genomic_DNA"/>
</dbReference>
<organism evidence="1 2">
    <name type="scientific">Trichonephila clavipes</name>
    <name type="common">Golden silk orbweaver</name>
    <name type="synonym">Nephila clavipes</name>
    <dbReference type="NCBI Taxonomy" id="2585209"/>
    <lineage>
        <taxon>Eukaryota</taxon>
        <taxon>Metazoa</taxon>
        <taxon>Ecdysozoa</taxon>
        <taxon>Arthropoda</taxon>
        <taxon>Chelicerata</taxon>
        <taxon>Arachnida</taxon>
        <taxon>Araneae</taxon>
        <taxon>Araneomorphae</taxon>
        <taxon>Entelegynae</taxon>
        <taxon>Araneoidea</taxon>
        <taxon>Nephilidae</taxon>
        <taxon>Trichonephila</taxon>
    </lineage>
</organism>
<dbReference type="AlphaFoldDB" id="A0A8X6VTV3"/>
<protein>
    <submittedName>
        <fullName evidence="1">Uncharacterized protein</fullName>
    </submittedName>
</protein>
<evidence type="ECO:0000313" key="2">
    <source>
        <dbReference type="Proteomes" id="UP000887159"/>
    </source>
</evidence>
<dbReference type="Proteomes" id="UP000887159">
    <property type="component" value="Unassembled WGS sequence"/>
</dbReference>
<comment type="caution">
    <text evidence="1">The sequence shown here is derived from an EMBL/GenBank/DDBJ whole genome shotgun (WGS) entry which is preliminary data.</text>
</comment>
<accession>A0A8X6VTV3</accession>